<gene>
    <name evidence="8" type="ORF">CCR94_09875</name>
</gene>
<dbReference type="Pfam" id="PF10431">
    <property type="entry name" value="ClpB_D2-small"/>
    <property type="match status" value="1"/>
</dbReference>
<dbReference type="InterPro" id="IPR004176">
    <property type="entry name" value="Clp_R_N"/>
</dbReference>
<dbReference type="AlphaFoldDB" id="A0A2S6N984"/>
<dbReference type="InterPro" id="IPR028299">
    <property type="entry name" value="ClpA/B_CS2"/>
</dbReference>
<dbReference type="PANTHER" id="PTHR11638">
    <property type="entry name" value="ATP-DEPENDENT CLP PROTEASE"/>
    <property type="match status" value="1"/>
</dbReference>
<dbReference type="PANTHER" id="PTHR11638:SF111">
    <property type="entry name" value="ATP-DEPENDENT CLP PROTEASE ATP-BINDING SUBUNIT CLPA"/>
    <property type="match status" value="1"/>
</dbReference>
<dbReference type="RefSeq" id="WP_104507709.1">
    <property type="nucleotide sequence ID" value="NZ_JACIGC010000001.1"/>
</dbReference>
<dbReference type="FunFam" id="3.40.50.300:FF:000025">
    <property type="entry name" value="ATP-dependent Clp protease subunit"/>
    <property type="match status" value="1"/>
</dbReference>
<accession>A0A2S6N984</accession>
<keyword evidence="4 6" id="KW-0067">ATP-binding</keyword>
<evidence type="ECO:0000313" key="8">
    <source>
        <dbReference type="EMBL" id="PPQ31178.1"/>
    </source>
</evidence>
<dbReference type="Proteomes" id="UP000239089">
    <property type="component" value="Unassembled WGS sequence"/>
</dbReference>
<feature type="region of interest" description="Disordered" evidence="7">
    <location>
        <begin position="147"/>
        <end position="178"/>
    </location>
</feature>
<dbReference type="InterPro" id="IPR018368">
    <property type="entry name" value="ClpA/B_CS1"/>
</dbReference>
<feature type="compositionally biased region" description="Basic and acidic residues" evidence="7">
    <location>
        <begin position="770"/>
        <end position="779"/>
    </location>
</feature>
<feature type="region of interest" description="Disordered" evidence="7">
    <location>
        <begin position="767"/>
        <end position="795"/>
    </location>
</feature>
<keyword evidence="5 6" id="KW-0143">Chaperone</keyword>
<dbReference type="PROSITE" id="PS00871">
    <property type="entry name" value="CLPAB_2"/>
    <property type="match status" value="1"/>
</dbReference>
<evidence type="ECO:0000256" key="7">
    <source>
        <dbReference type="SAM" id="MobiDB-lite"/>
    </source>
</evidence>
<evidence type="ECO:0000256" key="5">
    <source>
        <dbReference type="ARBA" id="ARBA00023186"/>
    </source>
</evidence>
<dbReference type="SUPFAM" id="SSF81923">
    <property type="entry name" value="Double Clp-N motif"/>
    <property type="match status" value="1"/>
</dbReference>
<evidence type="ECO:0000256" key="1">
    <source>
        <dbReference type="ARBA" id="ARBA00008675"/>
    </source>
</evidence>
<evidence type="ECO:0000313" key="9">
    <source>
        <dbReference type="Proteomes" id="UP000239089"/>
    </source>
</evidence>
<dbReference type="InterPro" id="IPR050130">
    <property type="entry name" value="ClpA_ClpB"/>
</dbReference>
<keyword evidence="3 6" id="KW-0547">Nucleotide-binding</keyword>
<dbReference type="InterPro" id="IPR027417">
    <property type="entry name" value="P-loop_NTPase"/>
</dbReference>
<dbReference type="GO" id="GO:0043335">
    <property type="term" value="P:protein unfolding"/>
    <property type="evidence" value="ECO:0007669"/>
    <property type="project" value="InterPro"/>
</dbReference>
<keyword evidence="2" id="KW-0677">Repeat</keyword>
<dbReference type="GO" id="GO:0006508">
    <property type="term" value="P:proteolysis"/>
    <property type="evidence" value="ECO:0007669"/>
    <property type="project" value="UniProtKB-KW"/>
</dbReference>
<dbReference type="SMART" id="SM01086">
    <property type="entry name" value="ClpB_D2-small"/>
    <property type="match status" value="1"/>
</dbReference>
<proteinExistence type="inferred from homology"/>
<sequence>MPSFSRNLEQTLHRALAAASERRHEYATLEHLLLSLLDDADAAAVMRACSVDLDVLRKSLVTYIEHELANLATDLHEDPKPTSGFQRVIQRAVIHVQSSGREEVTGANVLVAIFAERESHAAYFLQEQDMTRYDAVNYISHGIAKRPGMNDASKTPRGVEEEEKVERASDAPKDHEKKKETALEAYCINLNNKARDGRIDPLIGRESEVLRAIQVLCRRHKNNPLLVGDPGVGKTAIAEGLARKIVKGETPEVLLGATVYSLDMGALLAGTRYRGDFEERLKQVMKEIEQHKKAILFIDEIHTVIGAGATSGGSMDASNLLKPALAQGGLRCIGSTTYKEFRQYFEKDRALVRRFQKIDVNEPTIPDTIEILKGLKPYFEEFHKLRYTNDAIKAAVELSARYIHDRKLPDKAIDVIDETGASQMLVTEAKRKRIIGVKEIEATVATMARIPPKSVSKDDAEVLQNLETSLGRVVYGQNTAIKVLTSAIKLSRAGLRDGEKPIGCYLFSGPTGVGKTEVANQLAKSLGVEMVRFDMSEYMERHTVSRLLGAPPGYVGFEQGGLLTDAIDQHPHCVLLLDEIEKAHPDLYNILLQVMDHGKLTDHNGKQINFRNVILIMTTNAGAAEMAKSAFGFTRSKREGEDIDAINRMFAPEFRNRLDAVVPFGRLPAEVIAKVVDKFVIQLEAQLADRHVAIELSDEARAWLVERGYDEAMGARPMARVIQTHIKTPLADEVLFGRLKHGGTVRVVVSGEGVDAELAFVYPDGPVLPRPDKEIEARKTTRKGKGATEPEKMAE</sequence>
<dbReference type="GO" id="GO:0005737">
    <property type="term" value="C:cytoplasm"/>
    <property type="evidence" value="ECO:0007669"/>
    <property type="project" value="TreeGrafter"/>
</dbReference>
<feature type="compositionally biased region" description="Basic and acidic residues" evidence="7">
    <location>
        <begin position="786"/>
        <end position="795"/>
    </location>
</feature>
<keyword evidence="8" id="KW-0645">Protease</keyword>
<organism evidence="8 9">
    <name type="scientific">Rhodoblastus sphagnicola</name>
    <dbReference type="NCBI Taxonomy" id="333368"/>
    <lineage>
        <taxon>Bacteria</taxon>
        <taxon>Pseudomonadati</taxon>
        <taxon>Pseudomonadota</taxon>
        <taxon>Alphaproteobacteria</taxon>
        <taxon>Hyphomicrobiales</taxon>
        <taxon>Rhodoblastaceae</taxon>
        <taxon>Rhodoblastus</taxon>
    </lineage>
</organism>
<evidence type="ECO:0000256" key="3">
    <source>
        <dbReference type="ARBA" id="ARBA00022741"/>
    </source>
</evidence>
<dbReference type="Pfam" id="PF07724">
    <property type="entry name" value="AAA_2"/>
    <property type="match status" value="1"/>
</dbReference>
<dbReference type="SUPFAM" id="SSF52540">
    <property type="entry name" value="P-loop containing nucleoside triphosphate hydrolases"/>
    <property type="match status" value="2"/>
</dbReference>
<reference evidence="8 9" key="1">
    <citation type="journal article" date="2018" name="Arch. Microbiol.">
        <title>New insights into the metabolic potential of the phototrophic purple bacterium Rhodopila globiformis DSM 161(T) from its draft genome sequence and evidence for a vanadium-dependent nitrogenase.</title>
        <authorList>
            <person name="Imhoff J.F."/>
            <person name="Rahn T."/>
            <person name="Kunzel S."/>
            <person name="Neulinger S.C."/>
        </authorList>
    </citation>
    <scope>NUCLEOTIDE SEQUENCE [LARGE SCALE GENOMIC DNA]</scope>
    <source>
        <strain evidence="8 9">DSM 16996</strain>
    </source>
</reference>
<dbReference type="PROSITE" id="PS51903">
    <property type="entry name" value="CLP_R"/>
    <property type="match status" value="1"/>
</dbReference>
<dbReference type="EMBL" id="NHSJ01000063">
    <property type="protein sequence ID" value="PPQ31178.1"/>
    <property type="molecule type" value="Genomic_DNA"/>
</dbReference>
<dbReference type="NCBIfam" id="TIGR02639">
    <property type="entry name" value="ClpA"/>
    <property type="match status" value="1"/>
</dbReference>
<dbReference type="Pfam" id="PF02861">
    <property type="entry name" value="Clp_N"/>
    <property type="match status" value="1"/>
</dbReference>
<dbReference type="SMART" id="SM00382">
    <property type="entry name" value="AAA"/>
    <property type="match status" value="2"/>
</dbReference>
<dbReference type="GO" id="GO:0016887">
    <property type="term" value="F:ATP hydrolysis activity"/>
    <property type="evidence" value="ECO:0007669"/>
    <property type="project" value="InterPro"/>
</dbReference>
<evidence type="ECO:0000256" key="2">
    <source>
        <dbReference type="ARBA" id="ARBA00022737"/>
    </source>
</evidence>
<dbReference type="Gene3D" id="3.40.50.300">
    <property type="entry name" value="P-loop containing nucleotide triphosphate hydrolases"/>
    <property type="match status" value="2"/>
</dbReference>
<dbReference type="InterPro" id="IPR013461">
    <property type="entry name" value="ClpA"/>
</dbReference>
<keyword evidence="8" id="KW-0378">Hydrolase</keyword>
<dbReference type="Gene3D" id="1.10.8.60">
    <property type="match status" value="2"/>
</dbReference>
<dbReference type="CDD" id="cd00009">
    <property type="entry name" value="AAA"/>
    <property type="match status" value="1"/>
</dbReference>
<dbReference type="InterPro" id="IPR003593">
    <property type="entry name" value="AAA+_ATPase"/>
</dbReference>
<dbReference type="OrthoDB" id="9803641at2"/>
<feature type="compositionally biased region" description="Basic and acidic residues" evidence="7">
    <location>
        <begin position="164"/>
        <end position="178"/>
    </location>
</feature>
<dbReference type="Pfam" id="PF17871">
    <property type="entry name" value="AAA_lid_9"/>
    <property type="match status" value="1"/>
</dbReference>
<dbReference type="InterPro" id="IPR003959">
    <property type="entry name" value="ATPase_AAA_core"/>
</dbReference>
<dbReference type="Gene3D" id="1.10.1780.10">
    <property type="entry name" value="Clp, N-terminal domain"/>
    <property type="match status" value="1"/>
</dbReference>
<dbReference type="InterPro" id="IPR041546">
    <property type="entry name" value="ClpA/ClpB_AAA_lid"/>
</dbReference>
<comment type="similarity">
    <text evidence="1 6">Belongs to the ClpA/ClpB family.</text>
</comment>
<name>A0A2S6N984_9HYPH</name>
<dbReference type="CDD" id="cd19499">
    <property type="entry name" value="RecA-like_ClpB_Hsp104-like"/>
    <property type="match status" value="1"/>
</dbReference>
<dbReference type="FunFam" id="3.40.50.300:FF:000010">
    <property type="entry name" value="Chaperone clpB 1, putative"/>
    <property type="match status" value="1"/>
</dbReference>
<dbReference type="InterPro" id="IPR036628">
    <property type="entry name" value="Clp_N_dom_sf"/>
</dbReference>
<dbReference type="GO" id="GO:0034605">
    <property type="term" value="P:cellular response to heat"/>
    <property type="evidence" value="ECO:0007669"/>
    <property type="project" value="TreeGrafter"/>
</dbReference>
<keyword evidence="9" id="KW-1185">Reference proteome</keyword>
<evidence type="ECO:0000256" key="4">
    <source>
        <dbReference type="ARBA" id="ARBA00022840"/>
    </source>
</evidence>
<dbReference type="Pfam" id="PF00004">
    <property type="entry name" value="AAA"/>
    <property type="match status" value="1"/>
</dbReference>
<dbReference type="PROSITE" id="PS00870">
    <property type="entry name" value="CLPAB_1"/>
    <property type="match status" value="1"/>
</dbReference>
<comment type="caution">
    <text evidence="8">The sequence shown here is derived from an EMBL/GenBank/DDBJ whole genome shotgun (WGS) entry which is preliminary data.</text>
</comment>
<dbReference type="InterPro" id="IPR001270">
    <property type="entry name" value="ClpA/B"/>
</dbReference>
<dbReference type="InterPro" id="IPR019489">
    <property type="entry name" value="Clp_ATPase_C"/>
</dbReference>
<dbReference type="GO" id="GO:0005524">
    <property type="term" value="F:ATP binding"/>
    <property type="evidence" value="ECO:0007669"/>
    <property type="project" value="UniProtKB-KW"/>
</dbReference>
<protein>
    <submittedName>
        <fullName evidence="8">ATP-dependent Clp protease ATP-binding subunit ClpA</fullName>
    </submittedName>
</protein>
<evidence type="ECO:0000256" key="6">
    <source>
        <dbReference type="RuleBase" id="RU004432"/>
    </source>
</evidence>
<dbReference type="PRINTS" id="PR00300">
    <property type="entry name" value="CLPPROTEASEA"/>
</dbReference>
<dbReference type="GO" id="GO:0008233">
    <property type="term" value="F:peptidase activity"/>
    <property type="evidence" value="ECO:0007669"/>
    <property type="project" value="UniProtKB-KW"/>
</dbReference>